<accession>A0A5B7FAE9</accession>
<name>A0A5B7FAE9_PORTR</name>
<comment type="caution">
    <text evidence="1">The sequence shown here is derived from an EMBL/GenBank/DDBJ whole genome shotgun (WGS) entry which is preliminary data.</text>
</comment>
<dbReference type="AlphaFoldDB" id="A0A5B7FAE9"/>
<dbReference type="Proteomes" id="UP000324222">
    <property type="component" value="Unassembled WGS sequence"/>
</dbReference>
<proteinExistence type="predicted"/>
<gene>
    <name evidence="1" type="ORF">E2C01_035686</name>
</gene>
<evidence type="ECO:0000313" key="1">
    <source>
        <dbReference type="EMBL" id="MPC42073.1"/>
    </source>
</evidence>
<dbReference type="EMBL" id="VSRR010005297">
    <property type="protein sequence ID" value="MPC42073.1"/>
    <property type="molecule type" value="Genomic_DNA"/>
</dbReference>
<protein>
    <submittedName>
        <fullName evidence="1">Uncharacterized protein</fullName>
    </submittedName>
</protein>
<evidence type="ECO:0000313" key="2">
    <source>
        <dbReference type="Proteomes" id="UP000324222"/>
    </source>
</evidence>
<organism evidence="1 2">
    <name type="scientific">Portunus trituberculatus</name>
    <name type="common">Swimming crab</name>
    <name type="synonym">Neptunus trituberculatus</name>
    <dbReference type="NCBI Taxonomy" id="210409"/>
    <lineage>
        <taxon>Eukaryota</taxon>
        <taxon>Metazoa</taxon>
        <taxon>Ecdysozoa</taxon>
        <taxon>Arthropoda</taxon>
        <taxon>Crustacea</taxon>
        <taxon>Multicrustacea</taxon>
        <taxon>Malacostraca</taxon>
        <taxon>Eumalacostraca</taxon>
        <taxon>Eucarida</taxon>
        <taxon>Decapoda</taxon>
        <taxon>Pleocyemata</taxon>
        <taxon>Brachyura</taxon>
        <taxon>Eubrachyura</taxon>
        <taxon>Portunoidea</taxon>
        <taxon>Portunidae</taxon>
        <taxon>Portuninae</taxon>
        <taxon>Portunus</taxon>
    </lineage>
</organism>
<keyword evidence="2" id="KW-1185">Reference proteome</keyword>
<reference evidence="1 2" key="1">
    <citation type="submission" date="2019-05" db="EMBL/GenBank/DDBJ databases">
        <title>Another draft genome of Portunus trituberculatus and its Hox gene families provides insights of decapod evolution.</title>
        <authorList>
            <person name="Jeong J.-H."/>
            <person name="Song I."/>
            <person name="Kim S."/>
            <person name="Choi T."/>
            <person name="Kim D."/>
            <person name="Ryu S."/>
            <person name="Kim W."/>
        </authorList>
    </citation>
    <scope>NUCLEOTIDE SEQUENCE [LARGE SCALE GENOMIC DNA]</scope>
    <source>
        <tissue evidence="1">Muscle</tissue>
    </source>
</reference>
<sequence length="80" mass="8446">MTEGCNHVRALQISEENGLTCRIIVIGIEPPSLVKSGSTPYTNCVALRPASTSVTGMDPPSRVMSGSTPYTNLVARRPAS</sequence>